<feature type="chain" id="PRO_5022051881" evidence="2">
    <location>
        <begin position="19"/>
        <end position="261"/>
    </location>
</feature>
<dbReference type="Gene3D" id="2.60.120.10">
    <property type="entry name" value="Jelly Rolls"/>
    <property type="match status" value="1"/>
</dbReference>
<reference evidence="4 5" key="1">
    <citation type="submission" date="2019-07" db="EMBL/GenBank/DDBJ databases">
        <authorList>
            <person name="Huq M.A."/>
        </authorList>
    </citation>
    <scope>NUCLEOTIDE SEQUENCE [LARGE SCALE GENOMIC DNA]</scope>
    <source>
        <strain evidence="4 5">MAH-19</strain>
    </source>
</reference>
<feature type="domain" description="Cupin type-2" evidence="3">
    <location>
        <begin position="188"/>
        <end position="253"/>
    </location>
</feature>
<evidence type="ECO:0000313" key="4">
    <source>
        <dbReference type="EMBL" id="TSJ39252.1"/>
    </source>
</evidence>
<proteinExistence type="predicted"/>
<dbReference type="PANTHER" id="PTHR35848">
    <property type="entry name" value="OXALATE-BINDING PROTEIN"/>
    <property type="match status" value="1"/>
</dbReference>
<dbReference type="InterPro" id="IPR014710">
    <property type="entry name" value="RmlC-like_jellyroll"/>
</dbReference>
<keyword evidence="2" id="KW-0732">Signal</keyword>
<dbReference type="EMBL" id="VLPK01000003">
    <property type="protein sequence ID" value="TSJ39252.1"/>
    <property type="molecule type" value="Genomic_DNA"/>
</dbReference>
<evidence type="ECO:0000256" key="1">
    <source>
        <dbReference type="ARBA" id="ARBA00022723"/>
    </source>
</evidence>
<dbReference type="AlphaFoldDB" id="A0A556MHD6"/>
<dbReference type="SUPFAM" id="SSF51182">
    <property type="entry name" value="RmlC-like cupins"/>
    <property type="match status" value="1"/>
</dbReference>
<accession>A0A556MHD6</accession>
<dbReference type="GO" id="GO:0046872">
    <property type="term" value="F:metal ion binding"/>
    <property type="evidence" value="ECO:0007669"/>
    <property type="project" value="UniProtKB-KW"/>
</dbReference>
<dbReference type="InterPro" id="IPR013096">
    <property type="entry name" value="Cupin_2"/>
</dbReference>
<evidence type="ECO:0000256" key="2">
    <source>
        <dbReference type="SAM" id="SignalP"/>
    </source>
</evidence>
<comment type="caution">
    <text evidence="4">The sequence shown here is derived from an EMBL/GenBank/DDBJ whole genome shotgun (WGS) entry which is preliminary data.</text>
</comment>
<dbReference type="InterPro" id="IPR011051">
    <property type="entry name" value="RmlC_Cupin_sf"/>
</dbReference>
<dbReference type="Pfam" id="PF07883">
    <property type="entry name" value="Cupin_2"/>
    <property type="match status" value="1"/>
</dbReference>
<gene>
    <name evidence="4" type="ORF">FO440_15960</name>
</gene>
<keyword evidence="5" id="KW-1185">Reference proteome</keyword>
<organism evidence="4 5">
    <name type="scientific">Mucilaginibacter corticis</name>
    <dbReference type="NCBI Taxonomy" id="2597670"/>
    <lineage>
        <taxon>Bacteria</taxon>
        <taxon>Pseudomonadati</taxon>
        <taxon>Bacteroidota</taxon>
        <taxon>Sphingobacteriia</taxon>
        <taxon>Sphingobacteriales</taxon>
        <taxon>Sphingobacteriaceae</taxon>
        <taxon>Mucilaginibacter</taxon>
    </lineage>
</organism>
<dbReference type="RefSeq" id="WP_144249290.1">
    <property type="nucleotide sequence ID" value="NZ_VLPK01000003.1"/>
</dbReference>
<sequence length="261" mass="29388">MKVIIAVLFMAPWLCVHAQTNELQSGVYSWGNSKDEKIGIVEKRQVLNGKTLDLQHFEIYTLTLRPGKTYIPLVTDENNEQLIVVKSGNIKLRLKDTAQTVSAGSIALVLAGDKISFQNQTATAATWYVINYKSVNPVNTQRGYGGGPSFIKNWDQLKVNISPKGESRSLFDRPTTMFERFEVHATALNPGYASHDPHTHRVEELILMLTGDVQETIAQNKFNAHEGDCIYLQSEILHGPKNISNKQCYYLAIQWHNLKTD</sequence>
<dbReference type="InterPro" id="IPR051610">
    <property type="entry name" value="GPI/OXD"/>
</dbReference>
<evidence type="ECO:0000259" key="3">
    <source>
        <dbReference type="Pfam" id="PF07883"/>
    </source>
</evidence>
<evidence type="ECO:0000313" key="5">
    <source>
        <dbReference type="Proteomes" id="UP000318733"/>
    </source>
</evidence>
<keyword evidence="1" id="KW-0479">Metal-binding</keyword>
<protein>
    <submittedName>
        <fullName evidence="4">Cupin domain-containing protein</fullName>
    </submittedName>
</protein>
<name>A0A556MHD6_9SPHI</name>
<dbReference type="OrthoDB" id="1413132at2"/>
<dbReference type="PANTHER" id="PTHR35848:SF6">
    <property type="entry name" value="CUPIN TYPE-2 DOMAIN-CONTAINING PROTEIN"/>
    <property type="match status" value="1"/>
</dbReference>
<dbReference type="CDD" id="cd02209">
    <property type="entry name" value="cupin_XRE_C"/>
    <property type="match status" value="1"/>
</dbReference>
<feature type="signal peptide" evidence="2">
    <location>
        <begin position="1"/>
        <end position="18"/>
    </location>
</feature>
<dbReference type="Proteomes" id="UP000318733">
    <property type="component" value="Unassembled WGS sequence"/>
</dbReference>